<reference evidence="1 2" key="1">
    <citation type="submission" date="2020-08" db="EMBL/GenBank/DDBJ databases">
        <title>Stenotrophomonas tumulicola JCM 30961.</title>
        <authorList>
            <person name="Deng Y."/>
        </authorList>
    </citation>
    <scope>NUCLEOTIDE SEQUENCE [LARGE SCALE GENOMIC DNA]</scope>
    <source>
        <strain evidence="1 2">JCM 30961</strain>
    </source>
</reference>
<gene>
    <name evidence="1" type="ORF">H4O11_04850</name>
</gene>
<accession>A0A7W3FKA9</accession>
<dbReference type="Proteomes" id="UP000547058">
    <property type="component" value="Unassembled WGS sequence"/>
</dbReference>
<name>A0A7W3FKA9_9GAMM</name>
<organism evidence="1 2">
    <name type="scientific">Stenotrophomonas tumulicola</name>
    <dbReference type="NCBI Taxonomy" id="1685415"/>
    <lineage>
        <taxon>Bacteria</taxon>
        <taxon>Pseudomonadati</taxon>
        <taxon>Pseudomonadota</taxon>
        <taxon>Gammaproteobacteria</taxon>
        <taxon>Lysobacterales</taxon>
        <taxon>Lysobacteraceae</taxon>
        <taxon>Stenotrophomonas</taxon>
    </lineage>
</organism>
<keyword evidence="2" id="KW-1185">Reference proteome</keyword>
<dbReference type="EMBL" id="JACGXS010000001">
    <property type="protein sequence ID" value="MBA8681129.1"/>
    <property type="molecule type" value="Genomic_DNA"/>
</dbReference>
<evidence type="ECO:0000313" key="1">
    <source>
        <dbReference type="EMBL" id="MBA8681129.1"/>
    </source>
</evidence>
<proteinExistence type="predicted"/>
<evidence type="ECO:0000313" key="2">
    <source>
        <dbReference type="Proteomes" id="UP000547058"/>
    </source>
</evidence>
<comment type="caution">
    <text evidence="1">The sequence shown here is derived from an EMBL/GenBank/DDBJ whole genome shotgun (WGS) entry which is preliminary data.</text>
</comment>
<protein>
    <submittedName>
        <fullName evidence="1">Uncharacterized protein</fullName>
    </submittedName>
</protein>
<sequence>MSQYPLSSARLRALLGDAIHDVPPCFIERLERQLEQYDKDHPEAARLSTLSMDADGSIAYESSGAWPRSTVGDMVYVARSSHVRGAP</sequence>
<dbReference type="RefSeq" id="WP_182338211.1">
    <property type="nucleotide sequence ID" value="NZ_JACGXS010000001.1"/>
</dbReference>
<dbReference type="AlphaFoldDB" id="A0A7W3FKA9"/>